<dbReference type="RefSeq" id="WP_142805301.1">
    <property type="nucleotide sequence ID" value="NZ_JAAAUB010000015.1"/>
</dbReference>
<name>A0ABX1QPK0_9PROT</name>
<dbReference type="SUPFAM" id="SSF52096">
    <property type="entry name" value="ClpP/crotonase"/>
    <property type="match status" value="1"/>
</dbReference>
<evidence type="ECO:0000256" key="2">
    <source>
        <dbReference type="RuleBase" id="RU003707"/>
    </source>
</evidence>
<comment type="similarity">
    <text evidence="1 2">Belongs to the enoyl-CoA hydratase/isomerase family.</text>
</comment>
<sequence length="264" mass="28988">MSDEEGEPLRYAVHEGLAEIAFNRPHRLNAVNEAVYAAMHKALLRAEEDETVRVVLLRGEGRAFCVGADLKAHGSGQRTPYQRRRYLEGEQEVCRRILHLSKPVVAAVHGYALGAGAEMALAADFLLMSKSAKLGFPELSIGNFLGGGVTWLLPRLVGLARARELLFFGERLDGEQAERIGLANRAFDDEGFLESARLYARALAEKAPISMELAKRTLLLAAGNSLEAALAAELEGMTFVATTEDWREGVVAFAEKRPPRFRGR</sequence>
<proteinExistence type="inferred from homology"/>
<evidence type="ECO:0000256" key="1">
    <source>
        <dbReference type="ARBA" id="ARBA00005254"/>
    </source>
</evidence>
<dbReference type="InterPro" id="IPR014748">
    <property type="entry name" value="Enoyl-CoA_hydra_C"/>
</dbReference>
<reference evidence="3 4" key="1">
    <citation type="journal article" date="2020" name="Curr. Microbiol.">
        <title>Tepidiphilus baoligensis sp. nov., a Novel Bacterium of the Family Hydrogenophilaceae Isolated from an Oil Reservoir.</title>
        <authorList>
            <person name="Zhang X."/>
            <person name="Wang G."/>
            <person name="Ma X."/>
            <person name="Yu J."/>
            <person name="You J."/>
            <person name="Xue Y."/>
            <person name="Ma Y."/>
        </authorList>
    </citation>
    <scope>NUCLEOTIDE SEQUENCE [LARGE SCALE GENOMIC DNA]</scope>
    <source>
        <strain evidence="3 4">B18-69</strain>
    </source>
</reference>
<dbReference type="PANTHER" id="PTHR43459">
    <property type="entry name" value="ENOYL-COA HYDRATASE"/>
    <property type="match status" value="1"/>
</dbReference>
<dbReference type="EMBL" id="JAAAUB010000015">
    <property type="protein sequence ID" value="NMH17306.1"/>
    <property type="molecule type" value="Genomic_DNA"/>
</dbReference>
<dbReference type="InterPro" id="IPR001753">
    <property type="entry name" value="Enoyl-CoA_hydra/iso"/>
</dbReference>
<dbReference type="InterPro" id="IPR018376">
    <property type="entry name" value="Enoyl-CoA_hyd/isom_CS"/>
</dbReference>
<evidence type="ECO:0000313" key="3">
    <source>
        <dbReference type="EMBL" id="NMH17306.1"/>
    </source>
</evidence>
<keyword evidence="4" id="KW-1185">Reference proteome</keyword>
<gene>
    <name evidence="3" type="ORF">GV368_09390</name>
</gene>
<protein>
    <submittedName>
        <fullName evidence="3">Enoyl-CoA hydratase/isomerase family protein</fullName>
    </submittedName>
</protein>
<organism evidence="3 4">
    <name type="scientific">Tepidiphilus baoligensis</name>
    <dbReference type="NCBI Taxonomy" id="2698687"/>
    <lineage>
        <taxon>Bacteria</taxon>
        <taxon>Pseudomonadati</taxon>
        <taxon>Pseudomonadota</taxon>
        <taxon>Hydrogenophilia</taxon>
        <taxon>Hydrogenophilales</taxon>
        <taxon>Hydrogenophilaceae</taxon>
        <taxon>Tepidiphilus</taxon>
    </lineage>
</organism>
<dbReference type="InterPro" id="IPR029045">
    <property type="entry name" value="ClpP/crotonase-like_dom_sf"/>
</dbReference>
<dbReference type="CDD" id="cd06558">
    <property type="entry name" value="crotonase-like"/>
    <property type="match status" value="1"/>
</dbReference>
<evidence type="ECO:0000313" key="4">
    <source>
        <dbReference type="Proteomes" id="UP000669605"/>
    </source>
</evidence>
<accession>A0ABX1QPK0</accession>
<comment type="caution">
    <text evidence="3">The sequence shown here is derived from an EMBL/GenBank/DDBJ whole genome shotgun (WGS) entry which is preliminary data.</text>
</comment>
<dbReference type="Pfam" id="PF00378">
    <property type="entry name" value="ECH_1"/>
    <property type="match status" value="1"/>
</dbReference>
<dbReference type="Gene3D" id="1.10.12.10">
    <property type="entry name" value="Lyase 2-enoyl-coa Hydratase, Chain A, domain 2"/>
    <property type="match status" value="1"/>
</dbReference>
<dbReference type="Gene3D" id="3.90.226.10">
    <property type="entry name" value="2-enoyl-CoA Hydratase, Chain A, domain 1"/>
    <property type="match status" value="1"/>
</dbReference>
<dbReference type="PROSITE" id="PS00166">
    <property type="entry name" value="ENOYL_COA_HYDRATASE"/>
    <property type="match status" value="1"/>
</dbReference>
<dbReference type="PANTHER" id="PTHR43459:SF1">
    <property type="entry name" value="EG:BACN32G11.4 PROTEIN"/>
    <property type="match status" value="1"/>
</dbReference>
<dbReference type="Proteomes" id="UP000669605">
    <property type="component" value="Unassembled WGS sequence"/>
</dbReference>